<sequence>MGCINWEMATVSNLFRSLLLSVLLSFVTPVLFVGAVLGALLTVSYIPGIALLGEMGQELVLSFLSTFGEGYPLQGVLTIGITCGMVGGLFDVFNFCLYQDIRSH</sequence>
<keyword evidence="1" id="KW-0472">Membrane</keyword>
<comment type="caution">
    <text evidence="2">The sequence shown here is derived from an EMBL/GenBank/DDBJ whole genome shotgun (WGS) entry which is preliminary data.</text>
</comment>
<proteinExistence type="predicted"/>
<name>T2J9L8_CROWT</name>
<evidence type="ECO:0000256" key="1">
    <source>
        <dbReference type="SAM" id="Phobius"/>
    </source>
</evidence>
<feature type="transmembrane region" description="Helical" evidence="1">
    <location>
        <begin position="71"/>
        <end position="98"/>
    </location>
</feature>
<keyword evidence="1" id="KW-1133">Transmembrane helix</keyword>
<reference evidence="2 3" key="2">
    <citation type="submission" date="2013-09" db="EMBL/GenBank/DDBJ databases">
        <title>Whole genome comparison of six Crocosphaera watsonii strains with differing phenotypes.</title>
        <authorList>
            <person name="Bench S.R."/>
            <person name="Heller P."/>
            <person name="Frank I."/>
            <person name="Arciniega M."/>
            <person name="Shilova I.N."/>
            <person name="Zehr J.P."/>
        </authorList>
    </citation>
    <scope>NUCLEOTIDE SEQUENCE [LARGE SCALE GENOMIC DNA]</scope>
    <source>
        <strain evidence="2 3">WH 0401</strain>
    </source>
</reference>
<accession>T2J9L8</accession>
<keyword evidence="1" id="KW-0812">Transmembrane</keyword>
<protein>
    <recommendedName>
        <fullName evidence="4">Asl4014 protein</fullName>
    </recommendedName>
</protein>
<evidence type="ECO:0008006" key="4">
    <source>
        <dbReference type="Google" id="ProtNLM"/>
    </source>
</evidence>
<reference evidence="2 3" key="1">
    <citation type="submission" date="2013-01" db="EMBL/GenBank/DDBJ databases">
        <authorList>
            <person name="Bench S."/>
        </authorList>
    </citation>
    <scope>NUCLEOTIDE SEQUENCE [LARGE SCALE GENOMIC DNA]</scope>
    <source>
        <strain evidence="2 3">WH 0401</strain>
    </source>
</reference>
<feature type="transmembrane region" description="Helical" evidence="1">
    <location>
        <begin position="18"/>
        <end position="51"/>
    </location>
</feature>
<gene>
    <name evidence="2" type="ORF">CWATWH0401_4329</name>
</gene>
<dbReference type="EMBL" id="CAQM01000411">
    <property type="protein sequence ID" value="CCQ61870.1"/>
    <property type="molecule type" value="Genomic_DNA"/>
</dbReference>
<organism evidence="2 3">
    <name type="scientific">Crocosphaera watsonii WH 0401</name>
    <dbReference type="NCBI Taxonomy" id="555881"/>
    <lineage>
        <taxon>Bacteria</taxon>
        <taxon>Bacillati</taxon>
        <taxon>Cyanobacteriota</taxon>
        <taxon>Cyanophyceae</taxon>
        <taxon>Oscillatoriophycideae</taxon>
        <taxon>Chroococcales</taxon>
        <taxon>Aphanothecaceae</taxon>
        <taxon>Crocosphaera</taxon>
    </lineage>
</organism>
<dbReference type="Proteomes" id="UP000018198">
    <property type="component" value="Unassembled WGS sequence"/>
</dbReference>
<dbReference type="AlphaFoldDB" id="T2J9L8"/>
<evidence type="ECO:0000313" key="2">
    <source>
        <dbReference type="EMBL" id="CCQ61870.1"/>
    </source>
</evidence>
<evidence type="ECO:0000313" key="3">
    <source>
        <dbReference type="Proteomes" id="UP000018198"/>
    </source>
</evidence>